<dbReference type="HOGENOM" id="CLU_007207_0_7_1"/>
<reference evidence="10 11" key="1">
    <citation type="journal article" date="2012" name="Science">
        <title>The Paleozoic origin of enzymatic lignin decomposition reconstructed from 31 fungal genomes.</title>
        <authorList>
            <person name="Floudas D."/>
            <person name="Binder M."/>
            <person name="Riley R."/>
            <person name="Barry K."/>
            <person name="Blanchette R.A."/>
            <person name="Henrissat B."/>
            <person name="Martinez A.T."/>
            <person name="Otillar R."/>
            <person name="Spatafora J.W."/>
            <person name="Yadav J.S."/>
            <person name="Aerts A."/>
            <person name="Benoit I."/>
            <person name="Boyd A."/>
            <person name="Carlson A."/>
            <person name="Copeland A."/>
            <person name="Coutinho P.M."/>
            <person name="de Vries R.P."/>
            <person name="Ferreira P."/>
            <person name="Findley K."/>
            <person name="Foster B."/>
            <person name="Gaskell J."/>
            <person name="Glotzer D."/>
            <person name="Gorecki P."/>
            <person name="Heitman J."/>
            <person name="Hesse C."/>
            <person name="Hori C."/>
            <person name="Igarashi K."/>
            <person name="Jurgens J.A."/>
            <person name="Kallen N."/>
            <person name="Kersten P."/>
            <person name="Kohler A."/>
            <person name="Kuees U."/>
            <person name="Kumar T.K.A."/>
            <person name="Kuo A."/>
            <person name="LaButti K."/>
            <person name="Larrondo L.F."/>
            <person name="Lindquist E."/>
            <person name="Ling A."/>
            <person name="Lombard V."/>
            <person name="Lucas S."/>
            <person name="Lundell T."/>
            <person name="Martin R."/>
            <person name="McLaughlin D.J."/>
            <person name="Morgenstern I."/>
            <person name="Morin E."/>
            <person name="Murat C."/>
            <person name="Nagy L.G."/>
            <person name="Nolan M."/>
            <person name="Ohm R.A."/>
            <person name="Patyshakuliyeva A."/>
            <person name="Rokas A."/>
            <person name="Ruiz-Duenas F.J."/>
            <person name="Sabat G."/>
            <person name="Salamov A."/>
            <person name="Samejima M."/>
            <person name="Schmutz J."/>
            <person name="Slot J.C."/>
            <person name="St John F."/>
            <person name="Stenlid J."/>
            <person name="Sun H."/>
            <person name="Sun S."/>
            <person name="Syed K."/>
            <person name="Tsang A."/>
            <person name="Wiebenga A."/>
            <person name="Young D."/>
            <person name="Pisabarro A."/>
            <person name="Eastwood D.C."/>
            <person name="Martin F."/>
            <person name="Cullen D."/>
            <person name="Grigoriev I.V."/>
            <person name="Hibbett D.S."/>
        </authorList>
    </citation>
    <scope>NUCLEOTIDE SEQUENCE [LARGE SCALE GENOMIC DNA]</scope>
    <source>
        <strain evidence="10 11">ATCC 11539</strain>
    </source>
</reference>
<evidence type="ECO:0000256" key="6">
    <source>
        <dbReference type="ARBA" id="ARBA00023128"/>
    </source>
</evidence>
<dbReference type="eggNOG" id="KOG3857">
    <property type="taxonomic scope" value="Eukaryota"/>
</dbReference>
<dbReference type="InterPro" id="IPR001670">
    <property type="entry name" value="ADH_Fe/GldA"/>
</dbReference>
<dbReference type="STRING" id="670483.S7RWH0"/>
<keyword evidence="4" id="KW-0809">Transit peptide</keyword>
<dbReference type="OMA" id="NLMGAGC"/>
<evidence type="ECO:0000256" key="3">
    <source>
        <dbReference type="ARBA" id="ARBA00010005"/>
    </source>
</evidence>
<dbReference type="GO" id="GO:0004022">
    <property type="term" value="F:alcohol dehydrogenase (NAD+) activity"/>
    <property type="evidence" value="ECO:0007669"/>
    <property type="project" value="InterPro"/>
</dbReference>
<comment type="catalytic activity">
    <reaction evidence="1">
        <text>(S)-3-hydroxybutanoate + 2-oxoglutarate = (R)-2-hydroxyglutarate + acetoacetate</text>
        <dbReference type="Rhea" id="RHEA:23048"/>
        <dbReference type="ChEBI" id="CHEBI:11047"/>
        <dbReference type="ChEBI" id="CHEBI:13705"/>
        <dbReference type="ChEBI" id="CHEBI:15801"/>
        <dbReference type="ChEBI" id="CHEBI:16810"/>
        <dbReference type="EC" id="1.1.99.24"/>
    </reaction>
</comment>
<dbReference type="GO" id="GO:0047988">
    <property type="term" value="F:hydroxyacid-oxoacid transhydrogenase activity"/>
    <property type="evidence" value="ECO:0007669"/>
    <property type="project" value="UniProtKB-EC"/>
</dbReference>
<evidence type="ECO:0000256" key="1">
    <source>
        <dbReference type="ARBA" id="ARBA00000813"/>
    </source>
</evidence>
<evidence type="ECO:0000259" key="9">
    <source>
        <dbReference type="Pfam" id="PF25137"/>
    </source>
</evidence>
<dbReference type="OrthoDB" id="339764at2759"/>
<name>S7RWH0_GLOTA</name>
<dbReference type="GO" id="GO:0046872">
    <property type="term" value="F:metal ion binding"/>
    <property type="evidence" value="ECO:0007669"/>
    <property type="project" value="InterPro"/>
</dbReference>
<dbReference type="AlphaFoldDB" id="S7RWH0"/>
<protein>
    <submittedName>
        <fullName evidence="10">Dehydroquinate synthase-like protein</fullName>
    </submittedName>
</protein>
<keyword evidence="11" id="KW-1185">Reference proteome</keyword>
<feature type="domain" description="Alcohol dehydrogenase iron-type/glycerol dehydrogenase GldA" evidence="8">
    <location>
        <begin position="64"/>
        <end position="237"/>
    </location>
</feature>
<dbReference type="Pfam" id="PF00465">
    <property type="entry name" value="Fe-ADH"/>
    <property type="match status" value="1"/>
</dbReference>
<evidence type="ECO:0000256" key="4">
    <source>
        <dbReference type="ARBA" id="ARBA00022946"/>
    </source>
</evidence>
<dbReference type="PANTHER" id="PTHR11496:SF83">
    <property type="entry name" value="HYDROXYACID-OXOACID TRANSHYDROGENASE, MITOCHONDRIAL"/>
    <property type="match status" value="1"/>
</dbReference>
<dbReference type="SUPFAM" id="SSF56796">
    <property type="entry name" value="Dehydroquinate synthase-like"/>
    <property type="match status" value="1"/>
</dbReference>
<keyword evidence="6" id="KW-0496">Mitochondrion</keyword>
<organism evidence="10 11">
    <name type="scientific">Gloeophyllum trabeum (strain ATCC 11539 / FP-39264 / Madison 617)</name>
    <name type="common">Brown rot fungus</name>
    <dbReference type="NCBI Taxonomy" id="670483"/>
    <lineage>
        <taxon>Eukaryota</taxon>
        <taxon>Fungi</taxon>
        <taxon>Dikarya</taxon>
        <taxon>Basidiomycota</taxon>
        <taxon>Agaricomycotina</taxon>
        <taxon>Agaricomycetes</taxon>
        <taxon>Gloeophyllales</taxon>
        <taxon>Gloeophyllaceae</taxon>
        <taxon>Gloeophyllum</taxon>
    </lineage>
</organism>
<dbReference type="RefSeq" id="XP_007862281.1">
    <property type="nucleotide sequence ID" value="XM_007864090.1"/>
</dbReference>
<dbReference type="Pfam" id="PF25137">
    <property type="entry name" value="ADH_Fe_C"/>
    <property type="match status" value="1"/>
</dbReference>
<dbReference type="Gene3D" id="3.40.50.1970">
    <property type="match status" value="1"/>
</dbReference>
<dbReference type="FunFam" id="3.40.50.1970:FF:000003">
    <property type="entry name" value="Alcohol dehydrogenase, iron-containing"/>
    <property type="match status" value="1"/>
</dbReference>
<evidence type="ECO:0000313" key="11">
    <source>
        <dbReference type="Proteomes" id="UP000030669"/>
    </source>
</evidence>
<comment type="similarity">
    <text evidence="3">Belongs to the iron-containing alcohol dehydrogenase family. Hydroxyacid-oxoacid transhydrogenase subfamily.</text>
</comment>
<dbReference type="GeneID" id="19303481"/>
<evidence type="ECO:0000256" key="2">
    <source>
        <dbReference type="ARBA" id="ARBA00004173"/>
    </source>
</evidence>
<evidence type="ECO:0000256" key="5">
    <source>
        <dbReference type="ARBA" id="ARBA00023002"/>
    </source>
</evidence>
<gene>
    <name evidence="10" type="ORF">GLOTRDRAFT_136160</name>
</gene>
<dbReference type="Gene3D" id="1.20.1090.10">
    <property type="entry name" value="Dehydroquinate synthase-like - alpha domain"/>
    <property type="match status" value="1"/>
</dbReference>
<feature type="domain" description="Fe-containing alcohol dehydrogenase-like C-terminal" evidence="9">
    <location>
        <begin position="286"/>
        <end position="350"/>
    </location>
</feature>
<evidence type="ECO:0000313" key="10">
    <source>
        <dbReference type="EMBL" id="EPQ59235.1"/>
    </source>
</evidence>
<evidence type="ECO:0000256" key="7">
    <source>
        <dbReference type="ARBA" id="ARBA00049496"/>
    </source>
</evidence>
<accession>S7RWH0</accession>
<comment type="subcellular location">
    <subcellularLocation>
        <location evidence="2">Mitochondrion</location>
    </subcellularLocation>
</comment>
<dbReference type="InterPro" id="IPR039697">
    <property type="entry name" value="Alcohol_dehydrogenase_Fe"/>
</dbReference>
<evidence type="ECO:0000259" key="8">
    <source>
        <dbReference type="Pfam" id="PF00465"/>
    </source>
</evidence>
<dbReference type="PANTHER" id="PTHR11496">
    <property type="entry name" value="ALCOHOL DEHYDROGENASE"/>
    <property type="match status" value="1"/>
</dbReference>
<comment type="catalytic activity">
    <reaction evidence="7">
        <text>4-hydroxybutanoate + 2-oxoglutarate = (R)-2-hydroxyglutarate + succinate semialdehyde</text>
        <dbReference type="Rhea" id="RHEA:24734"/>
        <dbReference type="ChEBI" id="CHEBI:15801"/>
        <dbReference type="ChEBI" id="CHEBI:16724"/>
        <dbReference type="ChEBI" id="CHEBI:16810"/>
        <dbReference type="ChEBI" id="CHEBI:57706"/>
        <dbReference type="EC" id="1.1.99.24"/>
    </reaction>
</comment>
<dbReference type="GO" id="GO:0005739">
    <property type="term" value="C:mitochondrion"/>
    <property type="evidence" value="ECO:0007669"/>
    <property type="project" value="UniProtKB-SubCell"/>
</dbReference>
<dbReference type="InterPro" id="IPR042157">
    <property type="entry name" value="HOT"/>
</dbReference>
<dbReference type="Proteomes" id="UP000030669">
    <property type="component" value="Unassembled WGS sequence"/>
</dbReference>
<dbReference type="InterPro" id="IPR056798">
    <property type="entry name" value="ADH_Fe_C"/>
</dbReference>
<dbReference type="FunFam" id="1.20.1090.10:FF:000003">
    <property type="entry name" value="Probable hydroxyacid-oxoacid transhydrogenase, mitochondrial"/>
    <property type="match status" value="1"/>
</dbReference>
<proteinExistence type="inferred from homology"/>
<dbReference type="CDD" id="cd08190">
    <property type="entry name" value="HOT"/>
    <property type="match status" value="1"/>
</dbReference>
<dbReference type="EMBL" id="KB469297">
    <property type="protein sequence ID" value="EPQ59235.1"/>
    <property type="molecule type" value="Genomic_DNA"/>
</dbReference>
<dbReference type="KEGG" id="gtr:GLOTRDRAFT_136160"/>
<keyword evidence="5" id="KW-0560">Oxidoreductase</keyword>
<sequence>MPPPASRSTIFRLINASQHSACPCHGCRSSGHHHGHAHQAMNQMRKFATPVPEKEYAFEVAASNLRFGDGVTREVGMDLKNMKATKVGVFTDPNIAKLPPMKMALESLDAQTDLPYEVYDKVVAEPTEASWRDAIAWARKHDFTHFLAVGGGSVMDTAKAANLFTVYKDADLMDFINAPIGKGLPITKTLRPLIAVPTTAGTGSETTGTAILDITSKSFKTGIASRAMKPTLGIVDTYNTDTCPTEVHISAGLDVLFHSMESYTAIPYTERTPRPANPINRPAYQGSNPVADVFSLWALRQTVQYLPRVAKDKEDQEARRQMLLAASFAGIGFGNAGVHLCHGMSYPISGLNKAGPKYKHPGYLVDHPIIPHGVSVALTGPSVFQFTAPSAPDRHREALAIFNNTTVTDPSITSIPDREIGAHLFESIARFLDGLGVPRGLKAVGYKKSDVPMLVDGTIPQRRVLDLAPGVGDVAGEDGREHLARILESALEY</sequence>